<organism evidence="2 3">
    <name type="scientific">Sapajus apella</name>
    <name type="common">Brown-capped capuchin</name>
    <name type="synonym">Cebus apella</name>
    <dbReference type="NCBI Taxonomy" id="9515"/>
    <lineage>
        <taxon>Eukaryota</taxon>
        <taxon>Metazoa</taxon>
        <taxon>Chordata</taxon>
        <taxon>Craniata</taxon>
        <taxon>Vertebrata</taxon>
        <taxon>Euteleostomi</taxon>
        <taxon>Mammalia</taxon>
        <taxon>Eutheria</taxon>
        <taxon>Euarchontoglires</taxon>
        <taxon>Primates</taxon>
        <taxon>Haplorrhini</taxon>
        <taxon>Platyrrhini</taxon>
        <taxon>Cebidae</taxon>
        <taxon>Cebinae</taxon>
        <taxon>Sapajus</taxon>
    </lineage>
</organism>
<dbReference type="Proteomes" id="UP000504640">
    <property type="component" value="Unplaced"/>
</dbReference>
<keyword evidence="2" id="KW-1185">Reference proteome</keyword>
<protein>
    <submittedName>
        <fullName evidence="3">TRAF-type zinc finger domain-containing protein 1</fullName>
    </submittedName>
</protein>
<dbReference type="GeneID" id="116524696"/>
<dbReference type="CTD" id="10906"/>
<evidence type="ECO:0000313" key="2">
    <source>
        <dbReference type="Proteomes" id="UP000504640"/>
    </source>
</evidence>
<dbReference type="RefSeq" id="XP_032095978.1">
    <property type="nucleotide sequence ID" value="XM_032240087.1"/>
</dbReference>
<feature type="compositionally biased region" description="Polar residues" evidence="1">
    <location>
        <begin position="1"/>
        <end position="14"/>
    </location>
</feature>
<reference evidence="3" key="1">
    <citation type="submission" date="2025-08" db="UniProtKB">
        <authorList>
            <consortium name="RefSeq"/>
        </authorList>
    </citation>
    <scope>IDENTIFICATION</scope>
    <source>
        <tissue evidence="3">Blood</tissue>
    </source>
</reference>
<name>A0A6J3ETJ3_SAPAP</name>
<evidence type="ECO:0000256" key="1">
    <source>
        <dbReference type="SAM" id="MobiDB-lite"/>
    </source>
</evidence>
<dbReference type="AlphaFoldDB" id="A0A6J3ETJ3"/>
<feature type="region of interest" description="Disordered" evidence="1">
    <location>
        <begin position="1"/>
        <end position="125"/>
    </location>
</feature>
<gene>
    <name evidence="3" type="primary">TRAFD1</name>
</gene>
<sequence>MTATYNRLSRSTSGPRLGCQPSLPRVLKLNNSDSQDIRGRNRNSQNGAIAPGHVSVIRPPQNLYPENVVPSFPCAPAGRYGASGRSEGGRNSRVTPVAANYRSRTTKAKPSKQQGAGDAEEEEEE</sequence>
<accession>A0A6J3ETJ3</accession>
<proteinExistence type="predicted"/>
<evidence type="ECO:0000313" key="3">
    <source>
        <dbReference type="RefSeq" id="XP_032095978.1"/>
    </source>
</evidence>